<dbReference type="InterPro" id="IPR016024">
    <property type="entry name" value="ARM-type_fold"/>
</dbReference>
<dbReference type="FunFam" id="1.25.10.10:FF:000266">
    <property type="entry name" value="mRNA transport regulator MTR10"/>
    <property type="match status" value="1"/>
</dbReference>
<dbReference type="OrthoDB" id="435593at2759"/>
<proteinExistence type="predicted"/>
<dbReference type="Proteomes" id="UP000053447">
    <property type="component" value="Unassembled WGS sequence"/>
</dbReference>
<keyword evidence="3" id="KW-1185">Reference proteome</keyword>
<dbReference type="eggNOG" id="KOG2081">
    <property type="taxonomic scope" value="Eukaryota"/>
</dbReference>
<dbReference type="InterPro" id="IPR057942">
    <property type="entry name" value="TPR_TNPO3_IPO13_3rd"/>
</dbReference>
<dbReference type="InterPro" id="IPR051345">
    <property type="entry name" value="Importin_beta-like_NTR"/>
</dbReference>
<dbReference type="Pfam" id="PF03810">
    <property type="entry name" value="IBN_N"/>
    <property type="match status" value="1"/>
</dbReference>
<dbReference type="GO" id="GO:0005634">
    <property type="term" value="C:nucleus"/>
    <property type="evidence" value="ECO:0007669"/>
    <property type="project" value="EnsemblFungi"/>
</dbReference>
<dbReference type="EMBL" id="LFWA01000008">
    <property type="protein sequence ID" value="KTW29980.1"/>
    <property type="molecule type" value="Genomic_DNA"/>
</dbReference>
<dbReference type="VEuPathDB" id="FungiDB:T551_01924"/>
<dbReference type="STRING" id="1408657.A0A0W4ZNM5"/>
<dbReference type="InterPro" id="IPR058537">
    <property type="entry name" value="TPR_TNPO3_IPO13_4th"/>
</dbReference>
<dbReference type="Gene3D" id="1.25.10.10">
    <property type="entry name" value="Leucine-rich Repeat Variant"/>
    <property type="match status" value="1"/>
</dbReference>
<gene>
    <name evidence="2" type="ORF">T551_01924</name>
</gene>
<organism evidence="2 3">
    <name type="scientific">Pneumocystis jirovecii (strain RU7)</name>
    <name type="common">Human pneumocystis pneumonia agent</name>
    <dbReference type="NCBI Taxonomy" id="1408657"/>
    <lineage>
        <taxon>Eukaryota</taxon>
        <taxon>Fungi</taxon>
        <taxon>Dikarya</taxon>
        <taxon>Ascomycota</taxon>
        <taxon>Taphrinomycotina</taxon>
        <taxon>Pneumocystomycetes</taxon>
        <taxon>Pneumocystaceae</taxon>
        <taxon>Pneumocystis</taxon>
    </lineage>
</organism>
<feature type="domain" description="Importin N-terminal" evidence="1">
    <location>
        <begin position="31"/>
        <end position="98"/>
    </location>
</feature>
<dbReference type="GO" id="GO:0035719">
    <property type="term" value="P:tRNA import into nucleus"/>
    <property type="evidence" value="ECO:0007669"/>
    <property type="project" value="EnsemblFungi"/>
</dbReference>
<dbReference type="GO" id="GO:0008139">
    <property type="term" value="F:nuclear localization sequence binding"/>
    <property type="evidence" value="ECO:0007669"/>
    <property type="project" value="EnsemblFungi"/>
</dbReference>
<dbReference type="RefSeq" id="XP_018229541.1">
    <property type="nucleotide sequence ID" value="XM_018374187.1"/>
</dbReference>
<dbReference type="Pfam" id="PF08389">
    <property type="entry name" value="Xpo1"/>
    <property type="match status" value="1"/>
</dbReference>
<protein>
    <recommendedName>
        <fullName evidence="1">Importin N-terminal domain-containing protein</fullName>
    </recommendedName>
</protein>
<dbReference type="Pfam" id="PF24140">
    <property type="entry name" value="TPR_TNPO3_IPO13_3rd"/>
    <property type="match status" value="1"/>
</dbReference>
<reference evidence="3" key="1">
    <citation type="journal article" date="2016" name="Nat. Commun.">
        <title>Genome analysis of three Pneumocystis species reveals adaptation mechanisms to life exclusively in mammalian hosts.</title>
        <authorList>
            <person name="Ma L."/>
            <person name="Chen Z."/>
            <person name="Huang D.W."/>
            <person name="Kutty G."/>
            <person name="Ishihara M."/>
            <person name="Wang H."/>
            <person name="Abouelleil A."/>
            <person name="Bishop L."/>
            <person name="Davey E."/>
            <person name="Deng R."/>
            <person name="Deng X."/>
            <person name="Fan L."/>
            <person name="Fantoni G."/>
            <person name="Fitzgerald M."/>
            <person name="Gogineni E."/>
            <person name="Goldberg J.M."/>
            <person name="Handley G."/>
            <person name="Hu X."/>
            <person name="Huber C."/>
            <person name="Jiao X."/>
            <person name="Jones K."/>
            <person name="Levin J.Z."/>
            <person name="Liu Y."/>
            <person name="Macdonald P."/>
            <person name="Melnikov A."/>
            <person name="Raley C."/>
            <person name="Sassi M."/>
            <person name="Sherman B.T."/>
            <person name="Song X."/>
            <person name="Sykes S."/>
            <person name="Tran B."/>
            <person name="Walsh L."/>
            <person name="Xia Y."/>
            <person name="Yang J."/>
            <person name="Young S."/>
            <person name="Zeng Q."/>
            <person name="Zheng X."/>
            <person name="Stephens R."/>
            <person name="Nusbaum C."/>
            <person name="Birren B.W."/>
            <person name="Azadi P."/>
            <person name="Lempicki R.A."/>
            <person name="Cuomo C.A."/>
            <person name="Kovacs J.A."/>
        </authorList>
    </citation>
    <scope>NUCLEOTIDE SEQUENCE [LARGE SCALE GENOMIC DNA]</scope>
    <source>
        <strain evidence="3">RU7</strain>
    </source>
</reference>
<name>A0A0W4ZNM5_PNEJ7</name>
<dbReference type="PROSITE" id="PS50166">
    <property type="entry name" value="IMPORTIN_B_NT"/>
    <property type="match status" value="1"/>
</dbReference>
<dbReference type="AlphaFoldDB" id="A0A0W4ZNM5"/>
<evidence type="ECO:0000259" key="1">
    <source>
        <dbReference type="PROSITE" id="PS50166"/>
    </source>
</evidence>
<evidence type="ECO:0000313" key="3">
    <source>
        <dbReference type="Proteomes" id="UP000053447"/>
    </source>
</evidence>
<dbReference type="Pfam" id="PF24138">
    <property type="entry name" value="TPR_TNPO3_IPO13_2nd"/>
    <property type="match status" value="1"/>
</dbReference>
<dbReference type="PANTHER" id="PTHR12363">
    <property type="entry name" value="TRANSPORTIN 3 AND IMPORTIN 13"/>
    <property type="match status" value="1"/>
</dbReference>
<dbReference type="GO" id="GO:0005737">
    <property type="term" value="C:cytoplasm"/>
    <property type="evidence" value="ECO:0007669"/>
    <property type="project" value="EnsemblFungi"/>
</dbReference>
<dbReference type="Pfam" id="PF24139">
    <property type="entry name" value="TPR_TNPO3_IPO13_4th"/>
    <property type="match status" value="1"/>
</dbReference>
<dbReference type="GO" id="GO:0031267">
    <property type="term" value="F:small GTPase binding"/>
    <property type="evidence" value="ECO:0007669"/>
    <property type="project" value="InterPro"/>
</dbReference>
<sequence>MSTASIEPFKLLYEALQTLYSNSSRKEKEQANNFLEEFQKSKDAWTTTHAVLQDSRASVEAKLFAAQTLRNKINFDFHQLPSESLPSLRDSLLQLILLYRAGPKSIMIQLCVALAGLALQMLEWKDVMNDVVSVFGKDKSTWGCLLQFISVLPEEVDNKKCLLSEEELKFRSKELLSDNLDKVIELLLLYVQNIDVNLSINPLIFDCISSWLKETHLSSLVSTPLLDFIFSSLSLDNIFESVIDLLCSIVRETSDVDECLVMIEELYMRLQMLRPKIIQSKNDPDAFRGYARLFCEAGETWVVLIARSPQHFRSLVECIALFAEMDDELEIVKYGFNFWYDLKQFLVLKAYAEARTVFSDIYSNLVDIMIRDLHYPDGNPEDLFGGDRESEEKFRSFRHQMGDVLKDCCAVIGDDVCLKKAFEKVKKFLNNSENGILVKWQEIEAPLFSMRAMAREVDIGNNQILPEIMSILTKLPNHEKIIYAATLLLGRYTEWTANHPEYLELQLNYICNGFQASNRDIVSAASQALKHFCQDCGKLLVSHITQLQLFYQKVAPVLDVDSLFDVTEGVAYLVSAQPIHQVYDTLKLFCEPITKNLLSMLQKHDTDTKFYHSVADEVELLTIFAQVVSPYVPLEQQHPCITLFQELWPVISHLLDVYGSLLIISESICKFLKALFNSYREHMLVFLPLLAEKLVMCFEKTEYGCFLWVSGACIRIFSNAETCSENTRASIWQFTERQCLAMFSILNRTNPKEIPDVVDDFFRLLIDALFGHSVCLITSSLLDLIVQASLVSLSLELPDPLISVLHFLRDLLSYSVSSALTFSETSLQLQTIVRNMMQKYNQQLITSIFYGLVYSFPRDCVPDASGVLLSLIETYSEDSIKNIGVTLDLFPSETISSQERTRLLTDLTNAAMQTDWKKIRRLLQDWVAFYRRRVVTPRNKTFRLKNFDEVGFNFDDRH</sequence>
<dbReference type="InterPro" id="IPR057941">
    <property type="entry name" value="TPR_TNPO3_IPO13_2nd"/>
</dbReference>
<comment type="caution">
    <text evidence="2">The sequence shown here is derived from an EMBL/GenBank/DDBJ whole genome shotgun (WGS) entry which is preliminary data.</text>
</comment>
<accession>A0A0W4ZNM5</accession>
<evidence type="ECO:0000313" key="2">
    <source>
        <dbReference type="EMBL" id="KTW29980.1"/>
    </source>
</evidence>
<dbReference type="InterPro" id="IPR001494">
    <property type="entry name" value="Importin-beta_N"/>
</dbReference>
<dbReference type="InterPro" id="IPR013598">
    <property type="entry name" value="Exportin-1/Importin-b-like"/>
</dbReference>
<dbReference type="GO" id="GO:0006606">
    <property type="term" value="P:protein import into nucleus"/>
    <property type="evidence" value="ECO:0007669"/>
    <property type="project" value="EnsemblFungi"/>
</dbReference>
<dbReference type="PANTHER" id="PTHR12363:SF53">
    <property type="entry name" value="MRNA TRANSPORT REGULATOR MTR10"/>
    <property type="match status" value="1"/>
</dbReference>
<dbReference type="GeneID" id="28940442"/>
<dbReference type="InterPro" id="IPR011989">
    <property type="entry name" value="ARM-like"/>
</dbReference>
<dbReference type="SUPFAM" id="SSF48371">
    <property type="entry name" value="ARM repeat"/>
    <property type="match status" value="1"/>
</dbReference>
<dbReference type="GO" id="GO:0061015">
    <property type="term" value="P:snRNA import into nucleus"/>
    <property type="evidence" value="ECO:0007669"/>
    <property type="project" value="EnsemblFungi"/>
</dbReference>
<dbReference type="SMART" id="SM00913">
    <property type="entry name" value="IBN_N"/>
    <property type="match status" value="1"/>
</dbReference>